<proteinExistence type="predicted"/>
<name>A0A9P4PL56_9PLEO</name>
<protein>
    <submittedName>
        <fullName evidence="1">Uncharacterized protein</fullName>
    </submittedName>
</protein>
<evidence type="ECO:0000313" key="1">
    <source>
        <dbReference type="EMBL" id="KAF2444851.1"/>
    </source>
</evidence>
<comment type="caution">
    <text evidence="1">The sequence shown here is derived from an EMBL/GenBank/DDBJ whole genome shotgun (WGS) entry which is preliminary data.</text>
</comment>
<dbReference type="Proteomes" id="UP000799764">
    <property type="component" value="Unassembled WGS sequence"/>
</dbReference>
<reference evidence="1" key="1">
    <citation type="journal article" date="2020" name="Stud. Mycol.">
        <title>101 Dothideomycetes genomes: a test case for predicting lifestyles and emergence of pathogens.</title>
        <authorList>
            <person name="Haridas S."/>
            <person name="Albert R."/>
            <person name="Binder M."/>
            <person name="Bloem J."/>
            <person name="Labutti K."/>
            <person name="Salamov A."/>
            <person name="Andreopoulos B."/>
            <person name="Baker S."/>
            <person name="Barry K."/>
            <person name="Bills G."/>
            <person name="Bluhm B."/>
            <person name="Cannon C."/>
            <person name="Castanera R."/>
            <person name="Culley D."/>
            <person name="Daum C."/>
            <person name="Ezra D."/>
            <person name="Gonzalez J."/>
            <person name="Henrissat B."/>
            <person name="Kuo A."/>
            <person name="Liang C."/>
            <person name="Lipzen A."/>
            <person name="Lutzoni F."/>
            <person name="Magnuson J."/>
            <person name="Mondo S."/>
            <person name="Nolan M."/>
            <person name="Ohm R."/>
            <person name="Pangilinan J."/>
            <person name="Park H.-J."/>
            <person name="Ramirez L."/>
            <person name="Alfaro M."/>
            <person name="Sun H."/>
            <person name="Tritt A."/>
            <person name="Yoshinaga Y."/>
            <person name="Zwiers L.-H."/>
            <person name="Turgeon B."/>
            <person name="Goodwin S."/>
            <person name="Spatafora J."/>
            <person name="Crous P."/>
            <person name="Grigoriev I."/>
        </authorList>
    </citation>
    <scope>NUCLEOTIDE SEQUENCE</scope>
    <source>
        <strain evidence="1">CBS 690.94</strain>
    </source>
</reference>
<gene>
    <name evidence="1" type="ORF">P171DRAFT_285042</name>
</gene>
<evidence type="ECO:0000313" key="2">
    <source>
        <dbReference type="Proteomes" id="UP000799764"/>
    </source>
</evidence>
<sequence>MQAAAARRAFSSLASKIHPQLPLTPRESQQLLNLLTTSFRSHLDREYPAGPSEAPPPSTTTQIVKVEQPRRLPSSYDSASEHIDSILSNPLFARNPSWRGSDSAAANALKDPLAWFLDQAAIGTADISKATLCLDVLQTSQNKPKGRRSSLSNKDGRPASMIAEWLRTSGEETSKDFLISLPVTKGAPRRSLVNRLVPLLLAEGNHAPLWRWYAYEPEEDGILSQAQISPFKCQLLKEMINAARTRDEAFAIFQQAFQLAEAGKRSAYVNSLQVAGARLVDMIVADPQVQCTPELYERFALSTNGWLFAWKPVVQAMLCLCHPTQSDPQPGLKIIKNPDSFLASTHSKPSRQRFFVRMCLGTAQQLLKEEKFAEAQIAMQFTKEHFADLVLIKYHSSSPHHITRGVSEKNKTREEKKNIALLDGLLAT</sequence>
<keyword evidence="2" id="KW-1185">Reference proteome</keyword>
<dbReference type="EMBL" id="MU001500">
    <property type="protein sequence ID" value="KAF2444851.1"/>
    <property type="molecule type" value="Genomic_DNA"/>
</dbReference>
<dbReference type="AlphaFoldDB" id="A0A9P4PL56"/>
<accession>A0A9P4PL56</accession>
<dbReference type="OrthoDB" id="5424391at2759"/>
<organism evidence="1 2">
    <name type="scientific">Karstenula rhodostoma CBS 690.94</name>
    <dbReference type="NCBI Taxonomy" id="1392251"/>
    <lineage>
        <taxon>Eukaryota</taxon>
        <taxon>Fungi</taxon>
        <taxon>Dikarya</taxon>
        <taxon>Ascomycota</taxon>
        <taxon>Pezizomycotina</taxon>
        <taxon>Dothideomycetes</taxon>
        <taxon>Pleosporomycetidae</taxon>
        <taxon>Pleosporales</taxon>
        <taxon>Massarineae</taxon>
        <taxon>Didymosphaeriaceae</taxon>
        <taxon>Karstenula</taxon>
    </lineage>
</organism>